<dbReference type="InterPro" id="IPR010982">
    <property type="entry name" value="Lambda_DNA-bd_dom_sf"/>
</dbReference>
<name>X1H460_9ZZZZ</name>
<gene>
    <name evidence="3" type="ORF">S03H2_31425</name>
</gene>
<dbReference type="InterPro" id="IPR001387">
    <property type="entry name" value="Cro/C1-type_HTH"/>
</dbReference>
<dbReference type="SUPFAM" id="SSF47413">
    <property type="entry name" value="lambda repressor-like DNA-binding domains"/>
    <property type="match status" value="1"/>
</dbReference>
<dbReference type="GO" id="GO:0003677">
    <property type="term" value="F:DNA binding"/>
    <property type="evidence" value="ECO:0007669"/>
    <property type="project" value="UniProtKB-KW"/>
</dbReference>
<evidence type="ECO:0000256" key="1">
    <source>
        <dbReference type="ARBA" id="ARBA00023125"/>
    </source>
</evidence>
<dbReference type="EMBL" id="BARU01019053">
    <property type="protein sequence ID" value="GAH48639.1"/>
    <property type="molecule type" value="Genomic_DNA"/>
</dbReference>
<dbReference type="Pfam" id="PF01381">
    <property type="entry name" value="HTH_3"/>
    <property type="match status" value="1"/>
</dbReference>
<comment type="caution">
    <text evidence="3">The sequence shown here is derived from an EMBL/GenBank/DDBJ whole genome shotgun (WGS) entry which is preliminary data.</text>
</comment>
<organism evidence="3">
    <name type="scientific">marine sediment metagenome</name>
    <dbReference type="NCBI Taxonomy" id="412755"/>
    <lineage>
        <taxon>unclassified sequences</taxon>
        <taxon>metagenomes</taxon>
        <taxon>ecological metagenomes</taxon>
    </lineage>
</organism>
<dbReference type="CDD" id="cd00093">
    <property type="entry name" value="HTH_XRE"/>
    <property type="match status" value="1"/>
</dbReference>
<feature type="non-terminal residue" evidence="3">
    <location>
        <position position="1"/>
    </location>
</feature>
<dbReference type="GO" id="GO:0003700">
    <property type="term" value="F:DNA-binding transcription factor activity"/>
    <property type="evidence" value="ECO:0007669"/>
    <property type="project" value="TreeGrafter"/>
</dbReference>
<proteinExistence type="predicted"/>
<dbReference type="PANTHER" id="PTHR46797:SF1">
    <property type="entry name" value="METHYLPHOSPHONATE SYNTHASE"/>
    <property type="match status" value="1"/>
</dbReference>
<reference evidence="3" key="1">
    <citation type="journal article" date="2014" name="Front. Microbiol.">
        <title>High frequency of phylogenetically diverse reductive dehalogenase-homologous genes in deep subseafloor sedimentary metagenomes.</title>
        <authorList>
            <person name="Kawai M."/>
            <person name="Futagami T."/>
            <person name="Toyoda A."/>
            <person name="Takaki Y."/>
            <person name="Nishi S."/>
            <person name="Hori S."/>
            <person name="Arai W."/>
            <person name="Tsubouchi T."/>
            <person name="Morono Y."/>
            <person name="Uchiyama I."/>
            <person name="Ito T."/>
            <person name="Fujiyama A."/>
            <person name="Inagaki F."/>
            <person name="Takami H."/>
        </authorList>
    </citation>
    <scope>NUCLEOTIDE SEQUENCE</scope>
    <source>
        <strain evidence="3">Expedition CK06-06</strain>
    </source>
</reference>
<dbReference type="PROSITE" id="PS50943">
    <property type="entry name" value="HTH_CROC1"/>
    <property type="match status" value="1"/>
</dbReference>
<protein>
    <recommendedName>
        <fullName evidence="2">HTH cro/C1-type domain-containing protein</fullName>
    </recommendedName>
</protein>
<dbReference type="GO" id="GO:0005829">
    <property type="term" value="C:cytosol"/>
    <property type="evidence" value="ECO:0007669"/>
    <property type="project" value="TreeGrafter"/>
</dbReference>
<dbReference type="InterPro" id="IPR050807">
    <property type="entry name" value="TransReg_Diox_bact_type"/>
</dbReference>
<accession>X1H460</accession>
<evidence type="ECO:0000313" key="3">
    <source>
        <dbReference type="EMBL" id="GAH48639.1"/>
    </source>
</evidence>
<dbReference type="AlphaFoldDB" id="X1H460"/>
<dbReference type="PANTHER" id="PTHR46797">
    <property type="entry name" value="HTH-TYPE TRANSCRIPTIONAL REGULATOR"/>
    <property type="match status" value="1"/>
</dbReference>
<evidence type="ECO:0000259" key="2">
    <source>
        <dbReference type="PROSITE" id="PS50943"/>
    </source>
</evidence>
<keyword evidence="1" id="KW-0238">DNA-binding</keyword>
<feature type="domain" description="HTH cro/C1-type" evidence="2">
    <location>
        <begin position="1"/>
        <end position="55"/>
    </location>
</feature>
<sequence length="60" mass="6569">RRIRLKKRLSQEKLARLADIALNTLTKIESGLSQEPTIKTIAKIAGALGVSIDELVKGEI</sequence>
<dbReference type="Gene3D" id="1.10.260.40">
    <property type="entry name" value="lambda repressor-like DNA-binding domains"/>
    <property type="match status" value="1"/>
</dbReference>
<dbReference type="SMART" id="SM00530">
    <property type="entry name" value="HTH_XRE"/>
    <property type="match status" value="1"/>
</dbReference>